<dbReference type="InterPro" id="IPR007263">
    <property type="entry name" value="DCC1-like"/>
</dbReference>
<dbReference type="Pfam" id="PF04134">
    <property type="entry name" value="DCC1-like"/>
    <property type="match status" value="1"/>
</dbReference>
<accession>A0ABW0KRP5</accession>
<evidence type="ECO:0000313" key="2">
    <source>
        <dbReference type="Proteomes" id="UP001596052"/>
    </source>
</evidence>
<sequence>MTALTIFYDARCGLCSRFRRWMLGQPAYVLLNFVPYDSPQALRLCPALPSLRADQEIVVMGDDGSLWQGAGAWVTCLWALYDFREWSLRLASPALQPIARKVVHWISTNRITLSRLLRLHSDDDIKRQVTDVTCDTGTCALQPF</sequence>
<dbReference type="RefSeq" id="WP_377166476.1">
    <property type="nucleotide sequence ID" value="NZ_JBHSMQ010000003.1"/>
</dbReference>
<protein>
    <submittedName>
        <fullName evidence="1">Thiol-disulfide oxidoreductase DCC family protein</fullName>
    </submittedName>
</protein>
<dbReference type="Proteomes" id="UP001596052">
    <property type="component" value="Unassembled WGS sequence"/>
</dbReference>
<comment type="caution">
    <text evidence="1">The sequence shown here is derived from an EMBL/GenBank/DDBJ whole genome shotgun (WGS) entry which is preliminary data.</text>
</comment>
<keyword evidence="2" id="KW-1185">Reference proteome</keyword>
<organism evidence="1 2">
    <name type="scientific">Prosthecobacter fluviatilis</name>
    <dbReference type="NCBI Taxonomy" id="445931"/>
    <lineage>
        <taxon>Bacteria</taxon>
        <taxon>Pseudomonadati</taxon>
        <taxon>Verrucomicrobiota</taxon>
        <taxon>Verrucomicrobiia</taxon>
        <taxon>Verrucomicrobiales</taxon>
        <taxon>Verrucomicrobiaceae</taxon>
        <taxon>Prosthecobacter</taxon>
    </lineage>
</organism>
<gene>
    <name evidence="1" type="ORF">ACFQDI_11155</name>
</gene>
<dbReference type="EMBL" id="JBHSMQ010000003">
    <property type="protein sequence ID" value="MFC5455417.1"/>
    <property type="molecule type" value="Genomic_DNA"/>
</dbReference>
<reference evidence="2" key="1">
    <citation type="journal article" date="2019" name="Int. J. Syst. Evol. Microbiol.">
        <title>The Global Catalogue of Microorganisms (GCM) 10K type strain sequencing project: providing services to taxonomists for standard genome sequencing and annotation.</title>
        <authorList>
            <consortium name="The Broad Institute Genomics Platform"/>
            <consortium name="The Broad Institute Genome Sequencing Center for Infectious Disease"/>
            <person name="Wu L."/>
            <person name="Ma J."/>
        </authorList>
    </citation>
    <scope>NUCLEOTIDE SEQUENCE [LARGE SCALE GENOMIC DNA]</scope>
    <source>
        <strain evidence="2">CGMCC 4.1469</strain>
    </source>
</reference>
<evidence type="ECO:0000313" key="1">
    <source>
        <dbReference type="EMBL" id="MFC5455417.1"/>
    </source>
</evidence>
<name>A0ABW0KRP5_9BACT</name>
<proteinExistence type="predicted"/>